<dbReference type="AlphaFoldDB" id="A0ABD2MJE1"/>
<evidence type="ECO:0000313" key="2">
    <source>
        <dbReference type="Proteomes" id="UP001516400"/>
    </source>
</evidence>
<reference evidence="1 2" key="1">
    <citation type="journal article" date="2021" name="BMC Biol.">
        <title>Horizontally acquired antibacterial genes associated with adaptive radiation of ladybird beetles.</title>
        <authorList>
            <person name="Li H.S."/>
            <person name="Tang X.F."/>
            <person name="Huang Y.H."/>
            <person name="Xu Z.Y."/>
            <person name="Chen M.L."/>
            <person name="Du X.Y."/>
            <person name="Qiu B.Y."/>
            <person name="Chen P.T."/>
            <person name="Zhang W."/>
            <person name="Slipinski A."/>
            <person name="Escalona H.E."/>
            <person name="Waterhouse R.M."/>
            <person name="Zwick A."/>
            <person name="Pang H."/>
        </authorList>
    </citation>
    <scope>NUCLEOTIDE SEQUENCE [LARGE SCALE GENOMIC DNA]</scope>
    <source>
        <strain evidence="1">SYSU2018</strain>
    </source>
</reference>
<dbReference type="EMBL" id="JABFTP020000001">
    <property type="protein sequence ID" value="KAL3266511.1"/>
    <property type="molecule type" value="Genomic_DNA"/>
</dbReference>
<name>A0ABD2MJE1_9CUCU</name>
<keyword evidence="2" id="KW-1185">Reference proteome</keyword>
<gene>
    <name evidence="1" type="ORF">HHI36_010681</name>
</gene>
<evidence type="ECO:0000313" key="1">
    <source>
        <dbReference type="EMBL" id="KAL3266511.1"/>
    </source>
</evidence>
<protein>
    <submittedName>
        <fullName evidence="1">Uncharacterized protein</fullName>
    </submittedName>
</protein>
<comment type="caution">
    <text evidence="1">The sequence shown here is derived from an EMBL/GenBank/DDBJ whole genome shotgun (WGS) entry which is preliminary data.</text>
</comment>
<accession>A0ABD2MJE1</accession>
<proteinExistence type="predicted"/>
<dbReference type="Proteomes" id="UP001516400">
    <property type="component" value="Unassembled WGS sequence"/>
</dbReference>
<organism evidence="1 2">
    <name type="scientific">Cryptolaemus montrouzieri</name>
    <dbReference type="NCBI Taxonomy" id="559131"/>
    <lineage>
        <taxon>Eukaryota</taxon>
        <taxon>Metazoa</taxon>
        <taxon>Ecdysozoa</taxon>
        <taxon>Arthropoda</taxon>
        <taxon>Hexapoda</taxon>
        <taxon>Insecta</taxon>
        <taxon>Pterygota</taxon>
        <taxon>Neoptera</taxon>
        <taxon>Endopterygota</taxon>
        <taxon>Coleoptera</taxon>
        <taxon>Polyphaga</taxon>
        <taxon>Cucujiformia</taxon>
        <taxon>Coccinelloidea</taxon>
        <taxon>Coccinellidae</taxon>
        <taxon>Scymninae</taxon>
        <taxon>Scymnini</taxon>
        <taxon>Cryptolaemus</taxon>
    </lineage>
</organism>
<sequence>MKSSANPQNTTWRVIKANIKQPKFKDMECTIIADELNKFFNIVSKLLTPTVADTEKCMKYNKLSCDYYGLNVVLLRKVIQSVVDQLCKMLNLSFEEGIFSNPLNIAKVTPIFKKGGEKTPTTTDQLLYCLLFPEFGNHLKSTTTAMLSKIDLLETLDNREYEEISSCDLSKESLQSWDAMA</sequence>